<dbReference type="Pfam" id="PF04810">
    <property type="entry name" value="zf-Sec23_Sec24"/>
    <property type="match status" value="1"/>
</dbReference>
<keyword evidence="6" id="KW-1185">Reference proteome</keyword>
<feature type="compositionally biased region" description="Pro residues" evidence="2">
    <location>
        <begin position="174"/>
        <end position="187"/>
    </location>
</feature>
<dbReference type="GO" id="GO:0000149">
    <property type="term" value="F:SNARE binding"/>
    <property type="evidence" value="ECO:0007669"/>
    <property type="project" value="TreeGrafter"/>
</dbReference>
<dbReference type="PANTHER" id="PTHR13803:SF4">
    <property type="entry name" value="SECRETORY 24CD, ISOFORM C"/>
    <property type="match status" value="1"/>
</dbReference>
<dbReference type="Gene3D" id="2.30.30.380">
    <property type="entry name" value="Zn-finger domain of Sec23/24"/>
    <property type="match status" value="1"/>
</dbReference>
<feature type="region of interest" description="Disordered" evidence="2">
    <location>
        <begin position="375"/>
        <end position="414"/>
    </location>
</feature>
<sequence length="414" mass="44942">MGLRAVHDPHRHPPAPLHIRLRRHRPGKRLSQVHPSLHLGLPHSSRLANELDIPLFVVLQPFAELDPRDEPVPVVNFGPDGPPRCDQCKGYVNPWCTWIAEGWRWMCNLCGHASEVGANYYSPLDPHLLRVDQPNRLELQKGTVDFVVSDASEYWEVQPPTRLAPSYILPPAPPLLPSSSPSPPTSPPRSSTSAPSTPMTPSGFMALQTAPPPDTRKPTPMPHLFALDVSQTSVVSGFFRSSCDAILLSLYGGIDQDGNTIAPSLPEGCSVGILTFDNSLHFYDLSPHLESARVLIVSDIDEPFIPLRTGLFVDPHESRSVLEQLLQSLPARHEGTLVSQTCLGSVLSVTLAALTRLGGHLIVFQATRPTLGPGALLESPSLTSSSDPDHPITIHDPDAAWENAGEDSQKPASA</sequence>
<dbReference type="GO" id="GO:0070971">
    <property type="term" value="C:endoplasmic reticulum exit site"/>
    <property type="evidence" value="ECO:0007669"/>
    <property type="project" value="TreeGrafter"/>
</dbReference>
<dbReference type="EMBL" id="SEOQ01000587">
    <property type="protein sequence ID" value="TFY60012.1"/>
    <property type="molecule type" value="Genomic_DNA"/>
</dbReference>
<dbReference type="Proteomes" id="UP000298327">
    <property type="component" value="Unassembled WGS sequence"/>
</dbReference>
<comment type="caution">
    <text evidence="5">The sequence shown here is derived from an EMBL/GenBank/DDBJ whole genome shotgun (WGS) entry which is preliminary data.</text>
</comment>
<dbReference type="GO" id="GO:0008270">
    <property type="term" value="F:zinc ion binding"/>
    <property type="evidence" value="ECO:0007669"/>
    <property type="project" value="InterPro"/>
</dbReference>
<dbReference type="InterPro" id="IPR006896">
    <property type="entry name" value="Sec23/24_trunk_dom"/>
</dbReference>
<dbReference type="Pfam" id="PF04811">
    <property type="entry name" value="Sec23_trunk"/>
    <property type="match status" value="1"/>
</dbReference>
<dbReference type="InterPro" id="IPR036174">
    <property type="entry name" value="Znf_Sec23_Sec24_sf"/>
</dbReference>
<name>A0A4Y9YCT6_9AGAM</name>
<evidence type="ECO:0000259" key="3">
    <source>
        <dbReference type="Pfam" id="PF04810"/>
    </source>
</evidence>
<feature type="domain" description="Zinc finger Sec23/Sec24-type" evidence="3">
    <location>
        <begin position="82"/>
        <end position="120"/>
    </location>
</feature>
<evidence type="ECO:0000259" key="4">
    <source>
        <dbReference type="Pfam" id="PF04811"/>
    </source>
</evidence>
<dbReference type="Gene3D" id="3.40.50.410">
    <property type="entry name" value="von Willebrand factor, type A domain"/>
    <property type="match status" value="1"/>
</dbReference>
<reference evidence="5 6" key="1">
    <citation type="submission" date="2019-02" db="EMBL/GenBank/DDBJ databases">
        <title>Genome sequencing of the rare red list fungi Dentipellis fragilis.</title>
        <authorList>
            <person name="Buettner E."/>
            <person name="Kellner H."/>
        </authorList>
    </citation>
    <scope>NUCLEOTIDE SEQUENCE [LARGE SCALE GENOMIC DNA]</scope>
    <source>
        <strain evidence="5 6">DSM 105465</strain>
    </source>
</reference>
<dbReference type="PANTHER" id="PTHR13803">
    <property type="entry name" value="SEC24-RELATED PROTEIN"/>
    <property type="match status" value="1"/>
</dbReference>
<dbReference type="AlphaFoldDB" id="A0A4Y9YCT6"/>
<dbReference type="OrthoDB" id="49016at2759"/>
<evidence type="ECO:0000313" key="6">
    <source>
        <dbReference type="Proteomes" id="UP000298327"/>
    </source>
</evidence>
<evidence type="ECO:0000313" key="5">
    <source>
        <dbReference type="EMBL" id="TFY60012.1"/>
    </source>
</evidence>
<dbReference type="InterPro" id="IPR050550">
    <property type="entry name" value="SEC23_SEC24_subfamily"/>
</dbReference>
<proteinExistence type="inferred from homology"/>
<protein>
    <recommendedName>
        <fullName evidence="7">Zinc finger Sec23/Sec24-type domain-containing protein</fullName>
    </recommendedName>
</protein>
<evidence type="ECO:0000256" key="1">
    <source>
        <dbReference type="ARBA" id="ARBA00008334"/>
    </source>
</evidence>
<organism evidence="5 6">
    <name type="scientific">Dentipellis fragilis</name>
    <dbReference type="NCBI Taxonomy" id="205917"/>
    <lineage>
        <taxon>Eukaryota</taxon>
        <taxon>Fungi</taxon>
        <taxon>Dikarya</taxon>
        <taxon>Basidiomycota</taxon>
        <taxon>Agaricomycotina</taxon>
        <taxon>Agaricomycetes</taxon>
        <taxon>Russulales</taxon>
        <taxon>Hericiaceae</taxon>
        <taxon>Dentipellis</taxon>
    </lineage>
</organism>
<dbReference type="STRING" id="205917.A0A4Y9YCT6"/>
<dbReference type="SUPFAM" id="SSF82919">
    <property type="entry name" value="Zn-finger domain of Sec23/24"/>
    <property type="match status" value="1"/>
</dbReference>
<feature type="region of interest" description="Disordered" evidence="2">
    <location>
        <begin position="174"/>
        <end position="217"/>
    </location>
</feature>
<dbReference type="GO" id="GO:0030127">
    <property type="term" value="C:COPII vesicle coat"/>
    <property type="evidence" value="ECO:0007669"/>
    <property type="project" value="InterPro"/>
</dbReference>
<accession>A0A4Y9YCT6</accession>
<feature type="domain" description="Sec23/Sec24 trunk" evidence="4">
    <location>
        <begin position="218"/>
        <end position="382"/>
    </location>
</feature>
<dbReference type="GO" id="GO:0006886">
    <property type="term" value="P:intracellular protein transport"/>
    <property type="evidence" value="ECO:0007669"/>
    <property type="project" value="InterPro"/>
</dbReference>
<dbReference type="InterPro" id="IPR036465">
    <property type="entry name" value="vWFA_dom_sf"/>
</dbReference>
<comment type="similarity">
    <text evidence="1">Belongs to the SEC23/SEC24 family. SEC24 subfamily.</text>
</comment>
<feature type="compositionally biased region" description="Basic and acidic residues" evidence="2">
    <location>
        <begin position="387"/>
        <end position="398"/>
    </location>
</feature>
<evidence type="ECO:0000256" key="2">
    <source>
        <dbReference type="SAM" id="MobiDB-lite"/>
    </source>
</evidence>
<dbReference type="InterPro" id="IPR006895">
    <property type="entry name" value="Znf_Sec23_Sec24"/>
</dbReference>
<feature type="compositionally biased region" description="Low complexity" evidence="2">
    <location>
        <begin position="188"/>
        <end position="202"/>
    </location>
</feature>
<dbReference type="GO" id="GO:0090110">
    <property type="term" value="P:COPII-coated vesicle cargo loading"/>
    <property type="evidence" value="ECO:0007669"/>
    <property type="project" value="TreeGrafter"/>
</dbReference>
<gene>
    <name evidence="5" type="ORF">EVG20_g7583</name>
</gene>
<dbReference type="SUPFAM" id="SSF53300">
    <property type="entry name" value="vWA-like"/>
    <property type="match status" value="1"/>
</dbReference>
<evidence type="ECO:0008006" key="7">
    <source>
        <dbReference type="Google" id="ProtNLM"/>
    </source>
</evidence>